<proteinExistence type="predicted"/>
<gene>
    <name evidence="1" type="ORF">FD51_GL001960</name>
</gene>
<dbReference type="RefSeq" id="WP_003605662.1">
    <property type="nucleotide sequence ID" value="NZ_AZCT01000027.1"/>
</dbReference>
<name>A0A0R1ENS0_LACZE</name>
<accession>A0A0R1ENS0</accession>
<organism evidence="1 2">
    <name type="scientific">Lacticaseibacillus zeae DSM 20178 = KCTC 3804</name>
    <dbReference type="NCBI Taxonomy" id="1423816"/>
    <lineage>
        <taxon>Bacteria</taxon>
        <taxon>Bacillati</taxon>
        <taxon>Bacillota</taxon>
        <taxon>Bacilli</taxon>
        <taxon>Lactobacillales</taxon>
        <taxon>Lactobacillaceae</taxon>
        <taxon>Lacticaseibacillus</taxon>
    </lineage>
</organism>
<protein>
    <submittedName>
        <fullName evidence="1">Uncharacterized protein</fullName>
    </submittedName>
</protein>
<dbReference type="Proteomes" id="UP000051984">
    <property type="component" value="Unassembled WGS sequence"/>
</dbReference>
<reference evidence="1 2" key="1">
    <citation type="journal article" date="2015" name="Genome Announc.">
        <title>Expanding the biotechnology potential of lactobacilli through comparative genomics of 213 strains and associated genera.</title>
        <authorList>
            <person name="Sun Z."/>
            <person name="Harris H.M."/>
            <person name="McCann A."/>
            <person name="Guo C."/>
            <person name="Argimon S."/>
            <person name="Zhang W."/>
            <person name="Yang X."/>
            <person name="Jeffery I.B."/>
            <person name="Cooney J.C."/>
            <person name="Kagawa T.F."/>
            <person name="Liu W."/>
            <person name="Song Y."/>
            <person name="Salvetti E."/>
            <person name="Wrobel A."/>
            <person name="Rasinkangas P."/>
            <person name="Parkhill J."/>
            <person name="Rea M.C."/>
            <person name="O'Sullivan O."/>
            <person name="Ritari J."/>
            <person name="Douillard F.P."/>
            <person name="Paul Ross R."/>
            <person name="Yang R."/>
            <person name="Briner A.E."/>
            <person name="Felis G.E."/>
            <person name="de Vos W.M."/>
            <person name="Barrangou R."/>
            <person name="Klaenhammer T.R."/>
            <person name="Caufield P.W."/>
            <person name="Cui Y."/>
            <person name="Zhang H."/>
            <person name="O'Toole P.W."/>
        </authorList>
    </citation>
    <scope>NUCLEOTIDE SEQUENCE [LARGE SCALE GENOMIC DNA]</scope>
    <source>
        <strain evidence="1 2">DSM 20178</strain>
    </source>
</reference>
<evidence type="ECO:0000313" key="2">
    <source>
        <dbReference type="Proteomes" id="UP000051984"/>
    </source>
</evidence>
<sequence>MTKGKLYQVSIDEIEYHPHFIMVYASEDATDEDLQRLATDFILSQNPELRESDLVDSVIVEPGEMNEEPDVVAEGLHFPKSVWGVKMGLLYAQAVHHATYDDDEFDEVAYVRDETQAKRFETEAAAKEFAKWLNPNCEVVPLEEGDDHD</sequence>
<dbReference type="PATRIC" id="fig|1423816.3.peg.2039"/>
<evidence type="ECO:0000313" key="1">
    <source>
        <dbReference type="EMBL" id="KRK09891.1"/>
    </source>
</evidence>
<dbReference type="EMBL" id="AZCT01000027">
    <property type="protein sequence ID" value="KRK09891.1"/>
    <property type="molecule type" value="Genomic_DNA"/>
</dbReference>
<comment type="caution">
    <text evidence="1">The sequence shown here is derived from an EMBL/GenBank/DDBJ whole genome shotgun (WGS) entry which is preliminary data.</text>
</comment>
<dbReference type="AlphaFoldDB" id="A0A0R1ENS0"/>